<evidence type="ECO:0000256" key="4">
    <source>
        <dbReference type="ARBA" id="ARBA00021321"/>
    </source>
</evidence>
<dbReference type="InterPro" id="IPR028160">
    <property type="entry name" value="Slx9-like"/>
</dbReference>
<accession>A0AAN7W4N2</accession>
<sequence>MVAKKRNTLRGKVAARLGSKPLDIPTITPTVDDELSEDPKAFLHQYKESKKEKQMNKQSAFISKIKQSSKNEFSGISKSSIRRRKRKLRDNLKPRMEDLLTSLKQELDLKEFTTESPNKEDIMTDESTISLLASNRPSSVTRIVDSKKPLEPGSIKIKKNEPNIRNKKGARALSIKESKRFIQVLKTDEFKKNSFAALRDIIKLQKH</sequence>
<evidence type="ECO:0000313" key="10">
    <source>
        <dbReference type="Proteomes" id="UP001306508"/>
    </source>
</evidence>
<comment type="subcellular location">
    <subcellularLocation>
        <location evidence="1">Nucleus</location>
        <location evidence="1">Nucleolus</location>
    </subcellularLocation>
</comment>
<keyword evidence="6" id="KW-0539">Nucleus</keyword>
<evidence type="ECO:0000256" key="8">
    <source>
        <dbReference type="SAM" id="MobiDB-lite"/>
    </source>
</evidence>
<feature type="region of interest" description="Disordered" evidence="8">
    <location>
        <begin position="47"/>
        <end position="66"/>
    </location>
</feature>
<name>A0AAN7W4N2_9SACH</name>
<dbReference type="GO" id="GO:0000462">
    <property type="term" value="P:maturation of SSU-rRNA from tricistronic rRNA transcript (SSU-rRNA, 5.8S rRNA, LSU-rRNA)"/>
    <property type="evidence" value="ECO:0007669"/>
    <property type="project" value="InterPro"/>
</dbReference>
<organism evidence="9 10">
    <name type="scientific">Arxiozyma heterogenica</name>
    <dbReference type="NCBI Taxonomy" id="278026"/>
    <lineage>
        <taxon>Eukaryota</taxon>
        <taxon>Fungi</taxon>
        <taxon>Dikarya</taxon>
        <taxon>Ascomycota</taxon>
        <taxon>Saccharomycotina</taxon>
        <taxon>Saccharomycetes</taxon>
        <taxon>Saccharomycetales</taxon>
        <taxon>Saccharomycetaceae</taxon>
        <taxon>Arxiozyma</taxon>
    </lineage>
</organism>
<evidence type="ECO:0000256" key="7">
    <source>
        <dbReference type="ARBA" id="ARBA00025083"/>
    </source>
</evidence>
<evidence type="ECO:0000256" key="2">
    <source>
        <dbReference type="ARBA" id="ARBA00011022"/>
    </source>
</evidence>
<evidence type="ECO:0000256" key="1">
    <source>
        <dbReference type="ARBA" id="ARBA00004604"/>
    </source>
</evidence>
<comment type="caution">
    <text evidence="9">The sequence shown here is derived from an EMBL/GenBank/DDBJ whole genome shotgun (WGS) entry which is preliminary data.</text>
</comment>
<reference evidence="10" key="1">
    <citation type="submission" date="2023-07" db="EMBL/GenBank/DDBJ databases">
        <title>A draft genome of Kazachstania heterogenica Y-27499.</title>
        <authorList>
            <person name="Donic C."/>
            <person name="Kralova J.S."/>
            <person name="Fidel L."/>
            <person name="Ben-Dor S."/>
            <person name="Jung S."/>
        </authorList>
    </citation>
    <scope>NUCLEOTIDE SEQUENCE [LARGE SCALE GENOMIC DNA]</scope>
    <source>
        <strain evidence="10">Y27499</strain>
    </source>
</reference>
<dbReference type="Pfam" id="PF15341">
    <property type="entry name" value="SLX9"/>
    <property type="match status" value="1"/>
</dbReference>
<dbReference type="GO" id="GO:0030686">
    <property type="term" value="C:90S preribosome"/>
    <property type="evidence" value="ECO:0007669"/>
    <property type="project" value="InterPro"/>
</dbReference>
<dbReference type="GO" id="GO:0005730">
    <property type="term" value="C:nucleolus"/>
    <property type="evidence" value="ECO:0007669"/>
    <property type="project" value="UniProtKB-SubCell"/>
</dbReference>
<feature type="compositionally biased region" description="Polar residues" evidence="8">
    <location>
        <begin position="56"/>
        <end position="66"/>
    </location>
</feature>
<comment type="function">
    <text evidence="7">Involved in ribosome biogenesis. Required for normal pre-rRNA processing in internal transcribed spacer 1 (ITS1). May be involved in the movements of the replication forks.</text>
</comment>
<dbReference type="AlphaFoldDB" id="A0AAN7W4N2"/>
<gene>
    <name evidence="9" type="ORF">RI543_001521</name>
</gene>
<dbReference type="EMBL" id="JAWIZZ010000038">
    <property type="protein sequence ID" value="KAK5781129.1"/>
    <property type="molecule type" value="Genomic_DNA"/>
</dbReference>
<evidence type="ECO:0000256" key="3">
    <source>
        <dbReference type="ARBA" id="ARBA00011523"/>
    </source>
</evidence>
<protein>
    <recommendedName>
        <fullName evidence="4">Ribosome biogenesis protein SLX9</fullName>
    </recommendedName>
</protein>
<evidence type="ECO:0000256" key="5">
    <source>
        <dbReference type="ARBA" id="ARBA00022517"/>
    </source>
</evidence>
<keyword evidence="5" id="KW-0690">Ribosome biogenesis</keyword>
<dbReference type="Proteomes" id="UP001306508">
    <property type="component" value="Unassembled WGS sequence"/>
</dbReference>
<proteinExistence type="inferred from homology"/>
<dbReference type="GO" id="GO:0030688">
    <property type="term" value="C:preribosome, small subunit precursor"/>
    <property type="evidence" value="ECO:0007669"/>
    <property type="project" value="InterPro"/>
</dbReference>
<keyword evidence="10" id="KW-1185">Reference proteome</keyword>
<comment type="similarity">
    <text evidence="2">Belongs to the SLX9 family.</text>
</comment>
<evidence type="ECO:0000256" key="6">
    <source>
        <dbReference type="ARBA" id="ARBA00023242"/>
    </source>
</evidence>
<comment type="subunit">
    <text evidence="3">Interacts with the 35S, 23S and 20S pre-rRNAs and with the U3 snoRNA.</text>
</comment>
<evidence type="ECO:0000313" key="9">
    <source>
        <dbReference type="EMBL" id="KAK5781129.1"/>
    </source>
</evidence>